<dbReference type="EMBL" id="JAUORK010000001">
    <property type="protein sequence ID" value="MDO6670550.1"/>
    <property type="molecule type" value="Genomic_DNA"/>
</dbReference>
<feature type="region of interest" description="Disordered" evidence="1">
    <location>
        <begin position="90"/>
        <end position="119"/>
    </location>
</feature>
<proteinExistence type="predicted"/>
<evidence type="ECO:0000313" key="3">
    <source>
        <dbReference type="Proteomes" id="UP001170481"/>
    </source>
</evidence>
<evidence type="ECO:0000313" key="2">
    <source>
        <dbReference type="EMBL" id="MDO6670550.1"/>
    </source>
</evidence>
<dbReference type="AlphaFoldDB" id="A0AAP4WU17"/>
<gene>
    <name evidence="2" type="ORF">Q4535_00320</name>
</gene>
<reference evidence="2" key="1">
    <citation type="submission" date="2023-07" db="EMBL/GenBank/DDBJ databases">
        <title>Genome content predicts the carbon catabolic preferences of heterotrophic bacteria.</title>
        <authorList>
            <person name="Gralka M."/>
        </authorList>
    </citation>
    <scope>NUCLEOTIDE SEQUENCE</scope>
    <source>
        <strain evidence="2">C2R13</strain>
    </source>
</reference>
<name>A0AAP4WU17_9GAMM</name>
<comment type="caution">
    <text evidence="2">The sequence shown here is derived from an EMBL/GenBank/DDBJ whole genome shotgun (WGS) entry which is preliminary data.</text>
</comment>
<sequence>MPHTNPEQLATISAEKVEERFRGLHPIVALVSATRLMQYLEREGLMLQAHRRLCACIIREALPTLEAGPGHDPENLPELNVQASPLQREQALAPAVASVSPQGAPTPATVHDKPQGVVS</sequence>
<dbReference type="Proteomes" id="UP001170481">
    <property type="component" value="Unassembled WGS sequence"/>
</dbReference>
<accession>A0AAP4WU17</accession>
<dbReference type="RefSeq" id="WP_077376109.1">
    <property type="nucleotide sequence ID" value="NZ_JAUORK010000001.1"/>
</dbReference>
<evidence type="ECO:0000256" key="1">
    <source>
        <dbReference type="SAM" id="MobiDB-lite"/>
    </source>
</evidence>
<organism evidence="2 3">
    <name type="scientific">Cobetia amphilecti</name>
    <dbReference type="NCBI Taxonomy" id="1055104"/>
    <lineage>
        <taxon>Bacteria</taxon>
        <taxon>Pseudomonadati</taxon>
        <taxon>Pseudomonadota</taxon>
        <taxon>Gammaproteobacteria</taxon>
        <taxon>Oceanospirillales</taxon>
        <taxon>Halomonadaceae</taxon>
        <taxon>Cobetia</taxon>
    </lineage>
</organism>
<feature type="compositionally biased region" description="Basic and acidic residues" evidence="1">
    <location>
        <begin position="110"/>
        <end position="119"/>
    </location>
</feature>
<protein>
    <submittedName>
        <fullName evidence="2">Uncharacterized protein</fullName>
    </submittedName>
</protein>